<dbReference type="Proteomes" id="UP001500728">
    <property type="component" value="Unassembled WGS sequence"/>
</dbReference>
<name>A0ABP6QWS9_9ACTN</name>
<accession>A0ABP6QWS9</accession>
<protein>
    <recommendedName>
        <fullName evidence="3">DUF4259 domain-containing protein</fullName>
    </recommendedName>
</protein>
<sequence length="116" mass="12136">MGTWGTGHFDNDAAADFAAGLDEAEPERRVAMVRDVLVRTIDATDLFTDADEAVAAAALVAAQCPGGAPVDPDDGPQEPMPAFPDQLRKLAHEALARIATDPCGPAPNWVDPDDAK</sequence>
<proteinExistence type="predicted"/>
<gene>
    <name evidence="1" type="ORF">GCM10010469_25770</name>
</gene>
<comment type="caution">
    <text evidence="1">The sequence shown here is derived from an EMBL/GenBank/DDBJ whole genome shotgun (WGS) entry which is preliminary data.</text>
</comment>
<dbReference type="EMBL" id="BAAAUW010000009">
    <property type="protein sequence ID" value="GAA3259833.1"/>
    <property type="molecule type" value="Genomic_DNA"/>
</dbReference>
<dbReference type="InterPro" id="IPR025355">
    <property type="entry name" value="DUF4259"/>
</dbReference>
<reference evidence="2" key="1">
    <citation type="journal article" date="2019" name="Int. J. Syst. Evol. Microbiol.">
        <title>The Global Catalogue of Microorganisms (GCM) 10K type strain sequencing project: providing services to taxonomists for standard genome sequencing and annotation.</title>
        <authorList>
            <consortium name="The Broad Institute Genomics Platform"/>
            <consortium name="The Broad Institute Genome Sequencing Center for Infectious Disease"/>
            <person name="Wu L."/>
            <person name="Ma J."/>
        </authorList>
    </citation>
    <scope>NUCLEOTIDE SEQUENCE [LARGE SCALE GENOMIC DNA]</scope>
    <source>
        <strain evidence="2">JCM 9381</strain>
    </source>
</reference>
<organism evidence="1 2">
    <name type="scientific">Streptomyces labedae</name>
    <dbReference type="NCBI Taxonomy" id="285569"/>
    <lineage>
        <taxon>Bacteria</taxon>
        <taxon>Bacillati</taxon>
        <taxon>Actinomycetota</taxon>
        <taxon>Actinomycetes</taxon>
        <taxon>Kitasatosporales</taxon>
        <taxon>Streptomycetaceae</taxon>
        <taxon>Streptomyces</taxon>
    </lineage>
</organism>
<evidence type="ECO:0000313" key="1">
    <source>
        <dbReference type="EMBL" id="GAA3259833.1"/>
    </source>
</evidence>
<dbReference type="RefSeq" id="WP_346152209.1">
    <property type="nucleotide sequence ID" value="NZ_BAAAUW010000009.1"/>
</dbReference>
<dbReference type="Pfam" id="PF14078">
    <property type="entry name" value="DUF4259"/>
    <property type="match status" value="1"/>
</dbReference>
<keyword evidence="2" id="KW-1185">Reference proteome</keyword>
<evidence type="ECO:0000313" key="2">
    <source>
        <dbReference type="Proteomes" id="UP001500728"/>
    </source>
</evidence>
<evidence type="ECO:0008006" key="3">
    <source>
        <dbReference type="Google" id="ProtNLM"/>
    </source>
</evidence>